<proteinExistence type="predicted"/>
<name>A0A7S2QUB6_9CHLO</name>
<organism evidence="1">
    <name type="scientific">Chlamydomonas chlamydogama</name>
    <dbReference type="NCBI Taxonomy" id="225041"/>
    <lineage>
        <taxon>Eukaryota</taxon>
        <taxon>Viridiplantae</taxon>
        <taxon>Chlorophyta</taxon>
        <taxon>core chlorophytes</taxon>
        <taxon>Chlorophyceae</taxon>
        <taxon>CS clade</taxon>
        <taxon>Chlamydomonadales</taxon>
        <taxon>Chlamydomonadaceae</taxon>
        <taxon>Chlamydomonas</taxon>
    </lineage>
</organism>
<accession>A0A7S2QUB6</accession>
<gene>
    <name evidence="1" type="ORF">CCHL1392_LOCUS871</name>
</gene>
<evidence type="ECO:0000313" key="1">
    <source>
        <dbReference type="EMBL" id="CAD9652196.1"/>
    </source>
</evidence>
<sequence length="291" mass="32057">MHAATQRTLQAGQGCSGSQLCIRSFEGYPSFASRPSKHGSFSAARCTQPSQPRCSRNHSSCYNARYSVAAMASTGRDMHSSAAAPLPAESPSYTLSELYIQKKDLPQYKQIDHAAKRRERETREIIEAARRVGLKEEAVRANIRSLTALLPDFAPNLDKMPASGWVKLLSDVPRVASVLIELKAAYPRANLSLIINKRPKVLLLPLGQVRQQAEQVRSLLSKVDGEGEVDAMMEAVPGLMEPPALVDCLGSLQRWFPGEDPVQVLRRNPTIMLNLNESDIAAEPTYDWTST</sequence>
<dbReference type="AlphaFoldDB" id="A0A7S2QUB6"/>
<protein>
    <submittedName>
        <fullName evidence="1">Uncharacterized protein</fullName>
    </submittedName>
</protein>
<reference evidence="1" key="1">
    <citation type="submission" date="2021-01" db="EMBL/GenBank/DDBJ databases">
        <authorList>
            <person name="Corre E."/>
            <person name="Pelletier E."/>
            <person name="Niang G."/>
            <person name="Scheremetjew M."/>
            <person name="Finn R."/>
            <person name="Kale V."/>
            <person name="Holt S."/>
            <person name="Cochrane G."/>
            <person name="Meng A."/>
            <person name="Brown T."/>
            <person name="Cohen L."/>
        </authorList>
    </citation>
    <scope>NUCLEOTIDE SEQUENCE</scope>
    <source>
        <strain evidence="1">SAG 11-48b</strain>
    </source>
</reference>
<dbReference type="EMBL" id="HBHD01001594">
    <property type="protein sequence ID" value="CAD9652196.1"/>
    <property type="molecule type" value="Transcribed_RNA"/>
</dbReference>